<dbReference type="InterPro" id="IPR050490">
    <property type="entry name" value="Bact_solute-bd_prot1"/>
</dbReference>
<dbReference type="Pfam" id="PF01547">
    <property type="entry name" value="SBP_bac_1"/>
    <property type="match status" value="1"/>
</dbReference>
<organism evidence="1 2">
    <name type="scientific">Streptomyces endophyticus</name>
    <dbReference type="NCBI Taxonomy" id="714166"/>
    <lineage>
        <taxon>Bacteria</taxon>
        <taxon>Bacillati</taxon>
        <taxon>Actinomycetota</taxon>
        <taxon>Actinomycetes</taxon>
        <taxon>Kitasatosporales</taxon>
        <taxon>Streptomycetaceae</taxon>
        <taxon>Streptomyces</taxon>
    </lineage>
</organism>
<dbReference type="Gene3D" id="3.40.190.10">
    <property type="entry name" value="Periplasmic binding protein-like II"/>
    <property type="match status" value="2"/>
</dbReference>
<comment type="caution">
    <text evidence="1">The sequence shown here is derived from an EMBL/GenBank/DDBJ whole genome shotgun (WGS) entry which is preliminary data.</text>
</comment>
<keyword evidence="2" id="KW-1185">Reference proteome</keyword>
<dbReference type="SUPFAM" id="SSF53850">
    <property type="entry name" value="Periplasmic binding protein-like II"/>
    <property type="match status" value="1"/>
</dbReference>
<dbReference type="PANTHER" id="PTHR43649:SF14">
    <property type="entry name" value="BLR3389 PROTEIN"/>
    <property type="match status" value="1"/>
</dbReference>
<dbReference type="RefSeq" id="WP_326020454.1">
    <property type="nucleotide sequence ID" value="NZ_JAOZYC010000146.1"/>
</dbReference>
<gene>
    <name evidence="1" type="ORF">OKJ99_27980</name>
</gene>
<evidence type="ECO:0000313" key="1">
    <source>
        <dbReference type="EMBL" id="MEB8341340.1"/>
    </source>
</evidence>
<name>A0ABU6FDA0_9ACTN</name>
<dbReference type="EMBL" id="JAOZYC010000146">
    <property type="protein sequence ID" value="MEB8341340.1"/>
    <property type="molecule type" value="Genomic_DNA"/>
</dbReference>
<reference evidence="1 2" key="1">
    <citation type="submission" date="2022-10" db="EMBL/GenBank/DDBJ databases">
        <authorList>
            <person name="Xie J."/>
            <person name="Shen N."/>
        </authorList>
    </citation>
    <scope>NUCLEOTIDE SEQUENCE [LARGE SCALE GENOMIC DNA]</scope>
    <source>
        <strain evidence="1 2">YIM65594</strain>
    </source>
</reference>
<dbReference type="PANTHER" id="PTHR43649">
    <property type="entry name" value="ARABINOSE-BINDING PROTEIN-RELATED"/>
    <property type="match status" value="1"/>
</dbReference>
<protein>
    <submittedName>
        <fullName evidence="1">Extracellular solute-binding protein</fullName>
    </submittedName>
</protein>
<accession>A0ABU6FDA0</accession>
<proteinExistence type="predicted"/>
<sequence>MSSSALPRRRFLGMATVAGLGTVVLTSCGDSDSDSGGKDGSGRTVVEWWHISTTEPAKSRWNAQAKAFEAKNKDVRIKVVSLENDAYKAKITALTSSGKLPDVYHTWGGGVLKQQIDAGLVEDLTDSVKSWIGDLVPASRDAYEFDGKTYGIPNDIGAVGFWYNKALFKKAKIDAPPTTWADFLDTVRTLKGAGITPISLGGKEKWPGMYYWAYLAMRLAGVDGMQKAADAKDFTGAPFVKAGEHLKGLVDLKPFQKGFLGAPYSSPTGQAAVMGTGKAAMELMGQWAPREQAASGKGLGDDLGFFPFPAVAGGKGKGTDVFGGGGGYALRKGAPKESVDFLKFFVSPESLRKLVPGTGIIPVNKEAESALKDPNLKAVLDMLNNATGFQLYLDQAYPPAVGQEVNDSVAALIAGSKSPDQVTRSITQVAKSQ</sequence>
<dbReference type="InterPro" id="IPR006059">
    <property type="entry name" value="SBP"/>
</dbReference>
<dbReference type="Proteomes" id="UP001354931">
    <property type="component" value="Unassembled WGS sequence"/>
</dbReference>
<evidence type="ECO:0000313" key="2">
    <source>
        <dbReference type="Proteomes" id="UP001354931"/>
    </source>
</evidence>